<dbReference type="GO" id="GO:0004729">
    <property type="term" value="F:oxygen-dependent protoporphyrinogen oxidase activity"/>
    <property type="evidence" value="ECO:0007669"/>
    <property type="project" value="InterPro"/>
</dbReference>
<dbReference type="Pfam" id="PF12724">
    <property type="entry name" value="Flavodoxin_5"/>
    <property type="match status" value="1"/>
</dbReference>
<sequence length="175" mass="19824">MAAILIVYSTTDGHTATICQRLKAVLEECGHRAMVTSIDDEAKLDLSQFDKIVVGASIRYGRHSKALSAFVEKHRKLLSERPTAFFSVNAVARKAEKRSPETNPYLSKFLSQVDWRPTLLHVFAGKINYPKYGLLDRTMIRFIMWMTKGPTGRNDVVDFTDWADVDALGRRLADF</sequence>
<evidence type="ECO:0000256" key="7">
    <source>
        <dbReference type="HAMAP-Rule" id="MF_00853"/>
    </source>
</evidence>
<comment type="pathway">
    <text evidence="7">Porphyrin-containing compound metabolism; protoporphyrin-IX biosynthesis; protoporphyrin-IX from protoporphyrinogen-IX: step 1/1.</text>
</comment>
<name>A0A917PJL7_9PSED</name>
<reference evidence="9" key="2">
    <citation type="submission" date="2020-09" db="EMBL/GenBank/DDBJ databases">
        <authorList>
            <person name="Sun Q."/>
            <person name="Ohkuma M."/>
        </authorList>
    </citation>
    <scope>NUCLEOTIDE SEQUENCE</scope>
    <source>
        <strain evidence="9">JCM 30078</strain>
    </source>
</reference>
<dbReference type="PROSITE" id="PS50902">
    <property type="entry name" value="FLAVODOXIN_LIKE"/>
    <property type="match status" value="1"/>
</dbReference>
<reference evidence="9" key="1">
    <citation type="journal article" date="2014" name="Int. J. Syst. Evol. Microbiol.">
        <title>Complete genome sequence of Corynebacterium casei LMG S-19264T (=DSM 44701T), isolated from a smear-ripened cheese.</title>
        <authorList>
            <consortium name="US DOE Joint Genome Institute (JGI-PGF)"/>
            <person name="Walter F."/>
            <person name="Albersmeier A."/>
            <person name="Kalinowski J."/>
            <person name="Ruckert C."/>
        </authorList>
    </citation>
    <scope>NUCLEOTIDE SEQUENCE</scope>
    <source>
        <strain evidence="9">JCM 30078</strain>
    </source>
</reference>
<keyword evidence="3 7" id="KW-0547">Nucleotide-binding</keyword>
<comment type="catalytic activity">
    <reaction evidence="7">
        <text>protoporphyrinogen IX + 3 a quinone = protoporphyrin IX + 3 a quinol</text>
        <dbReference type="Rhea" id="RHEA:65032"/>
        <dbReference type="ChEBI" id="CHEBI:24646"/>
        <dbReference type="ChEBI" id="CHEBI:57306"/>
        <dbReference type="ChEBI" id="CHEBI:57307"/>
        <dbReference type="ChEBI" id="CHEBI:132124"/>
        <dbReference type="EC" id="1.3.5.3"/>
    </reaction>
</comment>
<evidence type="ECO:0000256" key="5">
    <source>
        <dbReference type="ARBA" id="ARBA00023136"/>
    </source>
</evidence>
<dbReference type="RefSeq" id="WP_188981539.1">
    <property type="nucleotide sequence ID" value="NZ_BMPO01000001.1"/>
</dbReference>
<dbReference type="EMBL" id="BMPO01000001">
    <property type="protein sequence ID" value="GGJ81982.1"/>
    <property type="molecule type" value="Genomic_DNA"/>
</dbReference>
<dbReference type="InterPro" id="IPR029039">
    <property type="entry name" value="Flavoprotein-like_sf"/>
</dbReference>
<evidence type="ECO:0000259" key="8">
    <source>
        <dbReference type="PROSITE" id="PS50902"/>
    </source>
</evidence>
<accession>A0A917PJL7</accession>
<keyword evidence="4 7" id="KW-0560">Oxidoreductase</keyword>
<comment type="caution">
    <text evidence="9">The sequence shown here is derived from an EMBL/GenBank/DDBJ whole genome shotgun (WGS) entry which is preliminary data.</text>
</comment>
<feature type="domain" description="Flavodoxin-like" evidence="8">
    <location>
        <begin position="4"/>
        <end position="175"/>
    </location>
</feature>
<gene>
    <name evidence="7 9" type="primary">hemG</name>
    <name evidence="9" type="ORF">GCM10009304_04930</name>
</gene>
<dbReference type="AlphaFoldDB" id="A0A917PJL7"/>
<keyword evidence="5" id="KW-0472">Membrane</keyword>
<comment type="subcellular location">
    <subcellularLocation>
        <location evidence="7">Cell membrane</location>
        <topology evidence="7">Peripheral membrane protein</topology>
    </subcellularLocation>
</comment>
<evidence type="ECO:0000256" key="2">
    <source>
        <dbReference type="ARBA" id="ARBA00022643"/>
    </source>
</evidence>
<dbReference type="InterPro" id="IPR044264">
    <property type="entry name" value="HemG"/>
</dbReference>
<dbReference type="Gene3D" id="3.40.50.360">
    <property type="match status" value="1"/>
</dbReference>
<dbReference type="HAMAP" id="MF_00853">
    <property type="entry name" value="HemG"/>
    <property type="match status" value="1"/>
</dbReference>
<keyword evidence="10" id="KW-1185">Reference proteome</keyword>
<dbReference type="EC" id="1.3.5.3" evidence="7"/>
<dbReference type="GO" id="GO:0006782">
    <property type="term" value="P:protoporphyrinogen IX biosynthetic process"/>
    <property type="evidence" value="ECO:0007669"/>
    <property type="project" value="UniProtKB-UniRule"/>
</dbReference>
<comment type="similarity">
    <text evidence="7">Belongs to the HemG family.</text>
</comment>
<comment type="catalytic activity">
    <reaction evidence="7">
        <text>protoporphyrinogen IX + 3 a menaquinone = protoporphyrin IX + 3 a menaquinol</text>
        <dbReference type="Rhea" id="RHEA:27409"/>
        <dbReference type="Rhea" id="RHEA-COMP:9537"/>
        <dbReference type="Rhea" id="RHEA-COMP:9539"/>
        <dbReference type="ChEBI" id="CHEBI:16374"/>
        <dbReference type="ChEBI" id="CHEBI:18151"/>
        <dbReference type="ChEBI" id="CHEBI:57306"/>
        <dbReference type="ChEBI" id="CHEBI:57307"/>
        <dbReference type="EC" id="1.3.5.3"/>
    </reaction>
</comment>
<evidence type="ECO:0000256" key="1">
    <source>
        <dbReference type="ARBA" id="ARBA00022630"/>
    </source>
</evidence>
<comment type="function">
    <text evidence="7">Catalyzes the 6-electron oxidation of protoporphyrinogen IX to form protoporphyrin IX; under anaerobic conditions uses menaquinone as an electron acceptor, under aerobic conditions uses ubiquinone as an electron acceptor.</text>
</comment>
<comment type="cofactor">
    <cofactor evidence="7">
        <name>FMN</name>
        <dbReference type="ChEBI" id="CHEBI:58210"/>
    </cofactor>
    <text evidence="7">Binds 1 FMN non-covalently per subunit.</text>
</comment>
<dbReference type="PANTHER" id="PTHR38030">
    <property type="entry name" value="PROTOPORPHYRINOGEN IX DEHYDROGENASE [MENAQUINONE]"/>
    <property type="match status" value="1"/>
</dbReference>
<evidence type="ECO:0000256" key="4">
    <source>
        <dbReference type="ARBA" id="ARBA00023002"/>
    </source>
</evidence>
<dbReference type="InterPro" id="IPR026816">
    <property type="entry name" value="Flavodoxin_dom"/>
</dbReference>
<evidence type="ECO:0000256" key="3">
    <source>
        <dbReference type="ARBA" id="ARBA00022741"/>
    </source>
</evidence>
<evidence type="ECO:0000313" key="9">
    <source>
        <dbReference type="EMBL" id="GGJ81982.1"/>
    </source>
</evidence>
<proteinExistence type="inferred from homology"/>
<keyword evidence="7" id="KW-1003">Cell membrane</keyword>
<dbReference type="InterPro" id="IPR052200">
    <property type="entry name" value="Protoporphyrinogen_IX_DH"/>
</dbReference>
<dbReference type="GO" id="GO:0005886">
    <property type="term" value="C:plasma membrane"/>
    <property type="evidence" value="ECO:0007669"/>
    <property type="project" value="UniProtKB-SubCell"/>
</dbReference>
<evidence type="ECO:0000313" key="10">
    <source>
        <dbReference type="Proteomes" id="UP000635983"/>
    </source>
</evidence>
<dbReference type="InterPro" id="IPR008254">
    <property type="entry name" value="Flavodoxin/NO_synth"/>
</dbReference>
<evidence type="ECO:0000256" key="6">
    <source>
        <dbReference type="ARBA" id="ARBA00023244"/>
    </source>
</evidence>
<organism evidence="9 10">
    <name type="scientific">Pseudomonas matsuisoli</name>
    <dbReference type="NCBI Taxonomy" id="1515666"/>
    <lineage>
        <taxon>Bacteria</taxon>
        <taxon>Pseudomonadati</taxon>
        <taxon>Pseudomonadota</taxon>
        <taxon>Gammaproteobacteria</taxon>
        <taxon>Pseudomonadales</taxon>
        <taxon>Pseudomonadaceae</taxon>
        <taxon>Pseudomonas</taxon>
    </lineage>
</organism>
<dbReference type="GO" id="GO:0010181">
    <property type="term" value="F:FMN binding"/>
    <property type="evidence" value="ECO:0007669"/>
    <property type="project" value="UniProtKB-UniRule"/>
</dbReference>
<keyword evidence="6 7" id="KW-0627">Porphyrin biosynthesis</keyword>
<dbReference type="PANTHER" id="PTHR38030:SF2">
    <property type="entry name" value="PROTOPORPHYRINOGEN IX DEHYDROGENASE [QUINONE]"/>
    <property type="match status" value="1"/>
</dbReference>
<protein>
    <recommendedName>
        <fullName evidence="7">Protoporphyrinogen IX dehydrogenase [quinone]</fullName>
        <ecNumber evidence="7">1.3.5.3</ecNumber>
    </recommendedName>
    <alternativeName>
        <fullName evidence="7">Protoporphyrinogen IX dehydrogenase [menaquinone]</fullName>
    </alternativeName>
    <alternativeName>
        <fullName evidence="7">Protoporphyrinogen IX dehydrogenase [ubiquinone]</fullName>
    </alternativeName>
    <alternativeName>
        <fullName evidence="7">Protoporphyrinogen oxidase</fullName>
        <shortName evidence="7">PPO</shortName>
    </alternativeName>
</protein>
<dbReference type="GO" id="GO:0070819">
    <property type="term" value="F:menaquinone-dependent protoporphyrinogen oxidase activity"/>
    <property type="evidence" value="ECO:0007669"/>
    <property type="project" value="UniProtKB-UniRule"/>
</dbReference>
<keyword evidence="2 7" id="KW-0288">FMN</keyword>
<dbReference type="NCBIfam" id="NF008316">
    <property type="entry name" value="PRK11104.1"/>
    <property type="match status" value="1"/>
</dbReference>
<comment type="catalytic activity">
    <reaction evidence="7">
        <text>protoporphyrinogen IX + 3 a ubiquinone = protoporphyrin IX + 3 a ubiquinol</text>
        <dbReference type="Rhea" id="RHEA:63936"/>
        <dbReference type="Rhea" id="RHEA-COMP:9565"/>
        <dbReference type="Rhea" id="RHEA-COMP:9566"/>
        <dbReference type="ChEBI" id="CHEBI:16389"/>
        <dbReference type="ChEBI" id="CHEBI:17976"/>
        <dbReference type="ChEBI" id="CHEBI:57306"/>
        <dbReference type="ChEBI" id="CHEBI:57307"/>
    </reaction>
</comment>
<dbReference type="SUPFAM" id="SSF52218">
    <property type="entry name" value="Flavoproteins"/>
    <property type="match status" value="1"/>
</dbReference>
<keyword evidence="1 7" id="KW-0285">Flavoprotein</keyword>
<dbReference type="Proteomes" id="UP000635983">
    <property type="component" value="Unassembled WGS sequence"/>
</dbReference>
<dbReference type="GO" id="GO:0016655">
    <property type="term" value="F:oxidoreductase activity, acting on NAD(P)H, quinone or similar compound as acceptor"/>
    <property type="evidence" value="ECO:0007669"/>
    <property type="project" value="UniProtKB-ARBA"/>
</dbReference>